<evidence type="ECO:0000259" key="1">
    <source>
        <dbReference type="SMART" id="SM01222"/>
    </source>
</evidence>
<dbReference type="InterPro" id="IPR037064">
    <property type="entry name" value="Formiminotransferase_N_sf"/>
</dbReference>
<dbReference type="Pfam" id="PF09811">
    <property type="entry name" value="Yae1_N"/>
    <property type="match status" value="1"/>
</dbReference>
<dbReference type="InterPro" id="IPR019191">
    <property type="entry name" value="Essential_protein_Yae1_N"/>
</dbReference>
<proteinExistence type="predicted"/>
<dbReference type="GO" id="GO:0016740">
    <property type="term" value="F:transferase activity"/>
    <property type="evidence" value="ECO:0007669"/>
    <property type="project" value="InterPro"/>
</dbReference>
<accession>A0A834H0E6</accession>
<sequence>MEDIFDSSLNLEETHFNEGFNEGYADGLSSGKDEGRQVGLKHGFEVGEELGFYRGCIDVWNSAIRVDPTCFSSRIQKSINTMDNLVKKYPTLDPENESVNETQVGALGNAVSFVFLTALHIAELVMVFMKSSREMLKLMLACCKVYISESRNRVALDSIEQAAKLFPQAAIINKFVDETYNRVGYTLVSKVTPEPSSGACLLKATVFAMVKAAFEAVDLESHCGSHPRLGVVDHICFHPLGCTSLDRTAALAKSLAADIGSTLQVICVPADIEYSEPAVPSFLYGAAHEEGRTLDSIRRELGYFRPNFTGNQWAGGPKSEPLPLKPDEGPTHAVQAKGVVVIGATPWVDNYNVPVYSTDIGPVRRIARRVSGRGKGLPSVQAMALAHGEDVIEVACNLLEPSEVGGDLVQREVERIAGEEGLAVGKGYYTDFSQENIIQCYLQSDFHRGQKE</sequence>
<comment type="caution">
    <text evidence="2">The sequence shown here is derived from an EMBL/GenBank/DDBJ whole genome shotgun (WGS) entry which is preliminary data.</text>
</comment>
<dbReference type="EMBL" id="WJXA01000004">
    <property type="protein sequence ID" value="KAF7144721.1"/>
    <property type="molecule type" value="Genomic_DNA"/>
</dbReference>
<dbReference type="Gene3D" id="3.30.990.10">
    <property type="entry name" value="Formiminotransferase, N-terminal subdomain"/>
    <property type="match status" value="1"/>
</dbReference>
<dbReference type="InterPro" id="IPR022384">
    <property type="entry name" value="FormiminoTrfase_cat_dom_sf"/>
</dbReference>
<dbReference type="PANTHER" id="PTHR12234">
    <property type="entry name" value="FORMIMINOTRANSFERASE-CYCLODEAMINASE"/>
    <property type="match status" value="1"/>
</dbReference>
<feature type="domain" description="Formiminotransferase N-terminal subdomain" evidence="1">
    <location>
        <begin position="139"/>
        <end position="346"/>
    </location>
</feature>
<dbReference type="Proteomes" id="UP000626092">
    <property type="component" value="Unassembled WGS sequence"/>
</dbReference>
<dbReference type="InterPro" id="IPR037070">
    <property type="entry name" value="Formiminotransferase_C_sf"/>
</dbReference>
<dbReference type="InterPro" id="IPR051623">
    <property type="entry name" value="FTCD"/>
</dbReference>
<dbReference type="Pfam" id="PF07837">
    <property type="entry name" value="FTCD_N"/>
    <property type="match status" value="1"/>
</dbReference>
<dbReference type="GO" id="GO:0005542">
    <property type="term" value="F:folic acid binding"/>
    <property type="evidence" value="ECO:0007669"/>
    <property type="project" value="InterPro"/>
</dbReference>
<dbReference type="Gene3D" id="3.30.70.670">
    <property type="entry name" value="Formiminotransferase, C-terminal subdomain"/>
    <property type="match status" value="1"/>
</dbReference>
<protein>
    <recommendedName>
        <fullName evidence="1">Formiminotransferase N-terminal subdomain domain-containing protein</fullName>
    </recommendedName>
</protein>
<dbReference type="OrthoDB" id="48036at2759"/>
<reference evidence="2" key="1">
    <citation type="submission" date="2019-11" db="EMBL/GenBank/DDBJ databases">
        <authorList>
            <person name="Liu Y."/>
            <person name="Hou J."/>
            <person name="Li T.-Q."/>
            <person name="Guan C.-H."/>
            <person name="Wu X."/>
            <person name="Wu H.-Z."/>
            <person name="Ling F."/>
            <person name="Zhang R."/>
            <person name="Shi X.-G."/>
            <person name="Ren J.-P."/>
            <person name="Chen E.-F."/>
            <person name="Sun J.-M."/>
        </authorList>
    </citation>
    <scope>NUCLEOTIDE SEQUENCE</scope>
    <source>
        <strain evidence="2">Adult_tree_wgs_1</strain>
        <tissue evidence="2">Leaves</tissue>
    </source>
</reference>
<evidence type="ECO:0000313" key="2">
    <source>
        <dbReference type="EMBL" id="KAF7144721.1"/>
    </source>
</evidence>
<dbReference type="AlphaFoldDB" id="A0A834H0E6"/>
<keyword evidence="3" id="KW-1185">Reference proteome</keyword>
<evidence type="ECO:0000313" key="3">
    <source>
        <dbReference type="Proteomes" id="UP000626092"/>
    </source>
</evidence>
<dbReference type="SUPFAM" id="SSF55116">
    <property type="entry name" value="Formiminotransferase domain of formiminotransferase-cyclodeaminase"/>
    <property type="match status" value="1"/>
</dbReference>
<dbReference type="SMART" id="SM01222">
    <property type="entry name" value="FTCD_N"/>
    <property type="match status" value="1"/>
</dbReference>
<organism evidence="2 3">
    <name type="scientific">Rhododendron simsii</name>
    <name type="common">Sims's rhododendron</name>
    <dbReference type="NCBI Taxonomy" id="118357"/>
    <lineage>
        <taxon>Eukaryota</taxon>
        <taxon>Viridiplantae</taxon>
        <taxon>Streptophyta</taxon>
        <taxon>Embryophyta</taxon>
        <taxon>Tracheophyta</taxon>
        <taxon>Spermatophyta</taxon>
        <taxon>Magnoliopsida</taxon>
        <taxon>eudicotyledons</taxon>
        <taxon>Gunneridae</taxon>
        <taxon>Pentapetalae</taxon>
        <taxon>asterids</taxon>
        <taxon>Ericales</taxon>
        <taxon>Ericaceae</taxon>
        <taxon>Ericoideae</taxon>
        <taxon>Rhodoreae</taxon>
        <taxon>Rhododendron</taxon>
    </lineage>
</organism>
<name>A0A834H0E6_RHOSS</name>
<gene>
    <name evidence="2" type="ORF">RHSIM_Rhsim04G0065900</name>
</gene>
<dbReference type="PANTHER" id="PTHR12234:SF1">
    <property type="entry name" value="FORMIMINOTRANSFERASE N-TERMINAL SUBDOMAIN-CONTAINING PROTEIN"/>
    <property type="match status" value="1"/>
</dbReference>
<dbReference type="InterPro" id="IPR012886">
    <property type="entry name" value="Formiminotransferase_N"/>
</dbReference>